<dbReference type="InterPro" id="IPR001173">
    <property type="entry name" value="Glyco_trans_2-like"/>
</dbReference>
<dbReference type="GO" id="GO:0016757">
    <property type="term" value="F:glycosyltransferase activity"/>
    <property type="evidence" value="ECO:0007669"/>
    <property type="project" value="UniProtKB-KW"/>
</dbReference>
<dbReference type="PANTHER" id="PTHR43179">
    <property type="entry name" value="RHAMNOSYLTRANSFERASE WBBL"/>
    <property type="match status" value="1"/>
</dbReference>
<keyword evidence="6" id="KW-1185">Reference proteome</keyword>
<dbReference type="eggNOG" id="COG1216">
    <property type="taxonomic scope" value="Bacteria"/>
</dbReference>
<keyword evidence="2" id="KW-0328">Glycosyltransferase</keyword>
<dbReference type="SUPFAM" id="SSF53448">
    <property type="entry name" value="Nucleotide-diphospho-sugar transferases"/>
    <property type="match status" value="1"/>
</dbReference>
<dbReference type="PANTHER" id="PTHR43179:SF12">
    <property type="entry name" value="GALACTOFURANOSYLTRANSFERASE GLFT2"/>
    <property type="match status" value="1"/>
</dbReference>
<organism evidence="5 6">
    <name type="scientific">Methylibium petroleiphilum (strain ATCC BAA-1232 / LMG 22953 / PM1)</name>
    <dbReference type="NCBI Taxonomy" id="420662"/>
    <lineage>
        <taxon>Bacteria</taxon>
        <taxon>Pseudomonadati</taxon>
        <taxon>Pseudomonadota</taxon>
        <taxon>Betaproteobacteria</taxon>
        <taxon>Burkholderiales</taxon>
        <taxon>Sphaerotilaceae</taxon>
        <taxon>Methylibium</taxon>
    </lineage>
</organism>
<dbReference type="Proteomes" id="UP000000366">
    <property type="component" value="Chromosome"/>
</dbReference>
<feature type="domain" description="Glycosyltransferase 2-like" evidence="4">
    <location>
        <begin position="24"/>
        <end position="127"/>
    </location>
</feature>
<dbReference type="HOGENOM" id="CLU_023845_5_1_4"/>
<evidence type="ECO:0000256" key="2">
    <source>
        <dbReference type="ARBA" id="ARBA00022676"/>
    </source>
</evidence>
<dbReference type="STRING" id="420662.Mpe_A2725"/>
<dbReference type="EMBL" id="CP000555">
    <property type="protein sequence ID" value="ABM95679.1"/>
    <property type="molecule type" value="Genomic_DNA"/>
</dbReference>
<protein>
    <submittedName>
        <fullName evidence="5">Putative glucosyltransferase</fullName>
    </submittedName>
</protein>
<dbReference type="AlphaFoldDB" id="A2SJE0"/>
<dbReference type="RefSeq" id="WP_011830309.1">
    <property type="nucleotide sequence ID" value="NC_008825.1"/>
</dbReference>
<name>A2SJE0_METPP</name>
<evidence type="ECO:0000313" key="6">
    <source>
        <dbReference type="Proteomes" id="UP000000366"/>
    </source>
</evidence>
<dbReference type="KEGG" id="mpt:Mpe_A2725"/>
<evidence type="ECO:0000256" key="1">
    <source>
        <dbReference type="ARBA" id="ARBA00006739"/>
    </source>
</evidence>
<comment type="similarity">
    <text evidence="1">Belongs to the glycosyltransferase 2 family.</text>
</comment>
<dbReference type="CAZy" id="GT2">
    <property type="family name" value="Glycosyltransferase Family 2"/>
</dbReference>
<keyword evidence="3 5" id="KW-0808">Transferase</keyword>
<sequence length="302" mass="33094">MTSAKASDSLQTSAATPSVRVVGVLTCFNRKPMTLACLEALHASANEANVELQMIVVDDASSDGTAAAVRAGFPEVEVIDGSGALFWNRGMHEGYGLAMQRPADYYLWINDDSHLVPDAIGRLLRQSVQLRQEQGKPVIIVGAMAERGSGRITYGGRVAGSSLRRFNYQMVWSPTEPMRCDVIEGNCVLIPREIALRVGNLDPVFEHAMGDTDYGLRAGRAGFGCFVSAGVIGYCSDNPVSGTHSDTSLPLRKRWRLLLGRKGLPVRSWLHFTRRHGGPLWPLYFSWPYARLLWSGLRGSRA</sequence>
<proteinExistence type="inferred from homology"/>
<evidence type="ECO:0000313" key="5">
    <source>
        <dbReference type="EMBL" id="ABM95679.1"/>
    </source>
</evidence>
<gene>
    <name evidence="5" type="ordered locus">Mpe_A2725</name>
</gene>
<evidence type="ECO:0000259" key="4">
    <source>
        <dbReference type="Pfam" id="PF00535"/>
    </source>
</evidence>
<dbReference type="Gene3D" id="3.90.550.10">
    <property type="entry name" value="Spore Coat Polysaccharide Biosynthesis Protein SpsA, Chain A"/>
    <property type="match status" value="1"/>
</dbReference>
<dbReference type="Pfam" id="PF00535">
    <property type="entry name" value="Glycos_transf_2"/>
    <property type="match status" value="1"/>
</dbReference>
<dbReference type="InterPro" id="IPR029044">
    <property type="entry name" value="Nucleotide-diphossugar_trans"/>
</dbReference>
<reference evidence="5 6" key="1">
    <citation type="journal article" date="2007" name="J. Bacteriol.">
        <title>Whole-genome analysis of the methyl tert-butyl ether-degrading beta-proteobacterium Methylibium petroleiphilum PM1.</title>
        <authorList>
            <person name="Kane S.R."/>
            <person name="Chakicherla A.Y."/>
            <person name="Chain P.S.G."/>
            <person name="Schmidt R."/>
            <person name="Shin M.W."/>
            <person name="Legler T.C."/>
            <person name="Scow K.M."/>
            <person name="Larimer F.W."/>
            <person name="Lucas S.M."/>
            <person name="Richardson P.M."/>
            <person name="Hristova K.R."/>
        </authorList>
    </citation>
    <scope>NUCLEOTIDE SEQUENCE [LARGE SCALE GENOMIC DNA]</scope>
    <source>
        <strain evidence="6">ATCC BAA-1232 / LMG 22953 / PM1</strain>
    </source>
</reference>
<evidence type="ECO:0000256" key="3">
    <source>
        <dbReference type="ARBA" id="ARBA00022679"/>
    </source>
</evidence>
<accession>A2SJE0</accession>